<evidence type="ECO:0000313" key="1">
    <source>
        <dbReference type="EMBL" id="SFJ06066.1"/>
    </source>
</evidence>
<name>A0A1I3NBD3_9BACL</name>
<dbReference type="AlphaFoldDB" id="A0A1I3NBD3"/>
<dbReference type="Proteomes" id="UP000199545">
    <property type="component" value="Unassembled WGS sequence"/>
</dbReference>
<dbReference type="RefSeq" id="WP_093228802.1">
    <property type="nucleotide sequence ID" value="NZ_FORR01000004.1"/>
</dbReference>
<organism evidence="1 2">
    <name type="scientific">Thermoflavimicrobium dichotomicum</name>
    <dbReference type="NCBI Taxonomy" id="46223"/>
    <lineage>
        <taxon>Bacteria</taxon>
        <taxon>Bacillati</taxon>
        <taxon>Bacillota</taxon>
        <taxon>Bacilli</taxon>
        <taxon>Bacillales</taxon>
        <taxon>Thermoactinomycetaceae</taxon>
        <taxon>Thermoflavimicrobium</taxon>
    </lineage>
</organism>
<proteinExistence type="predicted"/>
<evidence type="ECO:0000313" key="2">
    <source>
        <dbReference type="Proteomes" id="UP000199545"/>
    </source>
</evidence>
<sequence>MKVQAEKWLVTAAIAVSLPVLVPVLRKTLKPLARQGSNLVKQTCKQIQIVTVKAKQELEDIWLEAKYERMQKNNRRFPHTFVD</sequence>
<accession>A0A1I3NBD3</accession>
<dbReference type="OrthoDB" id="2619200at2"/>
<protein>
    <submittedName>
        <fullName evidence="1">Uncharacterized protein</fullName>
    </submittedName>
</protein>
<dbReference type="STRING" id="46223.SAMN05421852_10458"/>
<keyword evidence="2" id="KW-1185">Reference proteome</keyword>
<reference evidence="1 2" key="1">
    <citation type="submission" date="2016-10" db="EMBL/GenBank/DDBJ databases">
        <authorList>
            <person name="de Groot N.N."/>
        </authorList>
    </citation>
    <scope>NUCLEOTIDE SEQUENCE [LARGE SCALE GENOMIC DNA]</scope>
    <source>
        <strain evidence="1 2">DSM 44778</strain>
    </source>
</reference>
<gene>
    <name evidence="1" type="ORF">SAMN05421852_10458</name>
</gene>
<dbReference type="EMBL" id="FORR01000004">
    <property type="protein sequence ID" value="SFJ06066.1"/>
    <property type="molecule type" value="Genomic_DNA"/>
</dbReference>